<evidence type="ECO:0000259" key="8">
    <source>
        <dbReference type="SMART" id="SM00892"/>
    </source>
</evidence>
<dbReference type="InterPro" id="IPR020821">
    <property type="entry name" value="ENPP1-3/EXOG-like_nuc-like"/>
</dbReference>
<evidence type="ECO:0000256" key="3">
    <source>
        <dbReference type="ARBA" id="ARBA00022759"/>
    </source>
</evidence>
<dbReference type="SMART" id="SM00477">
    <property type="entry name" value="NUC"/>
    <property type="match status" value="1"/>
</dbReference>
<dbReference type="GO" id="GO:0004521">
    <property type="term" value="F:RNA endonuclease activity"/>
    <property type="evidence" value="ECO:0007669"/>
    <property type="project" value="TreeGrafter"/>
</dbReference>
<dbReference type="FunFam" id="3.40.570.10:FF:000007">
    <property type="entry name" value="Alkaline nuclease"/>
    <property type="match status" value="1"/>
</dbReference>
<keyword evidence="3" id="KW-0378">Hydrolase</keyword>
<gene>
    <name evidence="9" type="ORF">GHT06_006585</name>
</gene>
<feature type="signal peptide" evidence="6">
    <location>
        <begin position="1"/>
        <end position="23"/>
    </location>
</feature>
<evidence type="ECO:0000256" key="1">
    <source>
        <dbReference type="ARBA" id="ARBA00010052"/>
    </source>
</evidence>
<dbReference type="Gene3D" id="3.40.570.10">
    <property type="entry name" value="Extracellular Endonuclease, subunit A"/>
    <property type="match status" value="1"/>
</dbReference>
<evidence type="ECO:0000313" key="9">
    <source>
        <dbReference type="EMBL" id="KAI9550131.1"/>
    </source>
</evidence>
<feature type="domain" description="DNA/RNA non-specific endonuclease/pyrophosphatase/phosphodiesterase" evidence="8">
    <location>
        <begin position="149"/>
        <end position="393"/>
    </location>
</feature>
<feature type="binding site" evidence="5">
    <location>
        <position position="268"/>
    </location>
    <ligand>
        <name>Mg(2+)</name>
        <dbReference type="ChEBI" id="CHEBI:18420"/>
        <note>catalytic</note>
    </ligand>
</feature>
<feature type="active site" description="Proton acceptor" evidence="4">
    <location>
        <position position="238"/>
    </location>
</feature>
<proteinExistence type="inferred from homology"/>
<evidence type="ECO:0000259" key="7">
    <source>
        <dbReference type="SMART" id="SM00477"/>
    </source>
</evidence>
<protein>
    <submittedName>
        <fullName evidence="9">Uncharacterized protein</fullName>
    </submittedName>
</protein>
<feature type="chain" id="PRO_5042141674" evidence="6">
    <location>
        <begin position="24"/>
        <end position="410"/>
    </location>
</feature>
<reference evidence="9" key="1">
    <citation type="submission" date="2022-05" db="EMBL/GenBank/DDBJ databases">
        <title>A multi-omics perspective on studying reproductive biology in Daphnia sinensis.</title>
        <authorList>
            <person name="Jia J."/>
        </authorList>
    </citation>
    <scope>NUCLEOTIDE SEQUENCE</scope>
    <source>
        <strain evidence="9">WSL</strain>
    </source>
</reference>
<keyword evidence="5" id="KW-0479">Metal-binding</keyword>
<comment type="similarity">
    <text evidence="1">Belongs to the DNA/RNA non-specific endonuclease family.</text>
</comment>
<keyword evidence="3" id="KW-0255">Endonuclease</keyword>
<dbReference type="GO" id="GO:0046872">
    <property type="term" value="F:metal ion binding"/>
    <property type="evidence" value="ECO:0007669"/>
    <property type="project" value="UniProtKB-KW"/>
</dbReference>
<dbReference type="EMBL" id="WJBH02000184">
    <property type="protein sequence ID" value="KAI9550131.1"/>
    <property type="molecule type" value="Genomic_DNA"/>
</dbReference>
<dbReference type="Pfam" id="PF01223">
    <property type="entry name" value="Endonuclease_NS"/>
    <property type="match status" value="1"/>
</dbReference>
<keyword evidence="2" id="KW-0540">Nuclease</keyword>
<dbReference type="GO" id="GO:0000014">
    <property type="term" value="F:single-stranded DNA endodeoxyribonuclease activity"/>
    <property type="evidence" value="ECO:0007669"/>
    <property type="project" value="TreeGrafter"/>
</dbReference>
<dbReference type="InterPro" id="IPR044929">
    <property type="entry name" value="DNA/RNA_non-sp_Endonuclease_sf"/>
</dbReference>
<dbReference type="InterPro" id="IPR001604">
    <property type="entry name" value="Endo_G_ENPP1-like_dom"/>
</dbReference>
<dbReference type="InterPro" id="IPR040255">
    <property type="entry name" value="Non-specific_endonuclease"/>
</dbReference>
<dbReference type="SMART" id="SM00892">
    <property type="entry name" value="Endonuclease_NS"/>
    <property type="match status" value="1"/>
</dbReference>
<organism evidence="9 10">
    <name type="scientific">Daphnia sinensis</name>
    <dbReference type="NCBI Taxonomy" id="1820382"/>
    <lineage>
        <taxon>Eukaryota</taxon>
        <taxon>Metazoa</taxon>
        <taxon>Ecdysozoa</taxon>
        <taxon>Arthropoda</taxon>
        <taxon>Crustacea</taxon>
        <taxon>Branchiopoda</taxon>
        <taxon>Diplostraca</taxon>
        <taxon>Cladocera</taxon>
        <taxon>Anomopoda</taxon>
        <taxon>Daphniidae</taxon>
        <taxon>Daphnia</taxon>
        <taxon>Daphnia similis group</taxon>
    </lineage>
</organism>
<dbReference type="Proteomes" id="UP000820818">
    <property type="component" value="Unassembled WGS sequence"/>
</dbReference>
<dbReference type="GO" id="GO:0005743">
    <property type="term" value="C:mitochondrial inner membrane"/>
    <property type="evidence" value="ECO:0007669"/>
    <property type="project" value="TreeGrafter"/>
</dbReference>
<dbReference type="AlphaFoldDB" id="A0AAD5KE87"/>
<dbReference type="GO" id="GO:0006309">
    <property type="term" value="P:apoptotic DNA fragmentation"/>
    <property type="evidence" value="ECO:0007669"/>
    <property type="project" value="TreeGrafter"/>
</dbReference>
<evidence type="ECO:0000256" key="2">
    <source>
        <dbReference type="ARBA" id="ARBA00022722"/>
    </source>
</evidence>
<feature type="domain" description="ENPP1-3/EXOG-like endonuclease/phosphodiesterase" evidence="7">
    <location>
        <begin position="200"/>
        <end position="369"/>
    </location>
</feature>
<dbReference type="GO" id="GO:0003676">
    <property type="term" value="F:nucleic acid binding"/>
    <property type="evidence" value="ECO:0007669"/>
    <property type="project" value="InterPro"/>
</dbReference>
<comment type="caution">
    <text evidence="9">The sequence shown here is derived from an EMBL/GenBank/DDBJ whole genome shotgun (WGS) entry which is preliminary data.</text>
</comment>
<evidence type="ECO:0000313" key="10">
    <source>
        <dbReference type="Proteomes" id="UP000820818"/>
    </source>
</evidence>
<dbReference type="InterPro" id="IPR044925">
    <property type="entry name" value="His-Me_finger_sf"/>
</dbReference>
<dbReference type="PANTHER" id="PTHR13966:SF19">
    <property type="entry name" value="NUCLEASE EXOG, MITOCHONDRIAL"/>
    <property type="match status" value="1"/>
</dbReference>
<accession>A0AAD5KE87</accession>
<dbReference type="PANTHER" id="PTHR13966">
    <property type="entry name" value="ENDONUCLEASE RELATED"/>
    <property type="match status" value="1"/>
</dbReference>
<dbReference type="SUPFAM" id="SSF54060">
    <property type="entry name" value="His-Me finger endonucleases"/>
    <property type="match status" value="1"/>
</dbReference>
<keyword evidence="10" id="KW-1185">Reference proteome</keyword>
<name>A0AAD5KE87_9CRUS</name>
<evidence type="ECO:0000256" key="5">
    <source>
        <dbReference type="PIRSR" id="PIRSR640255-2"/>
    </source>
</evidence>
<evidence type="ECO:0000256" key="4">
    <source>
        <dbReference type="PIRSR" id="PIRSR640255-1"/>
    </source>
</evidence>
<dbReference type="GO" id="GO:0005634">
    <property type="term" value="C:nucleus"/>
    <property type="evidence" value="ECO:0007669"/>
    <property type="project" value="TreeGrafter"/>
</dbReference>
<keyword evidence="6" id="KW-0732">Signal</keyword>
<sequence length="410" mass="44477">MVSLPWFILIAFAFQTNLLLVTSLPQLKAGCTFNLDTSSPSNPPHLIDANNNIILPEMVGSSRVITLNTDDKVAVGCLGTGNYIQTTGVQLTPATCLSTSKLLLVDGREMSYSQLGCLKQNKEILLENGTCANGLGTVIRIGWQAGPEFIPLYDTCHDKVAAANYFSTSFIHGKSAAADDSANERPSFSQGGYYPGIDVNNAYSQSQQTQTIAGIVGSTSLAGQYVVAGSQIFLSRGHMAPDGDFIDAASQDATYYFLNTAPQWQNFNGANWNVLENAIRNLAISRDVKLTIYTGTFDILTLADINGVQQKIYLEFDANNNGLIPVPKYYWKLIHDPVANTATAVLGINNPHIGQVLPTDVICPDVCSQVPWVNWDLTDIYKGYTFCCTSAELFKAINFAPDLGDLPLFV</sequence>
<evidence type="ECO:0000256" key="6">
    <source>
        <dbReference type="SAM" id="SignalP"/>
    </source>
</evidence>